<evidence type="ECO:0000313" key="3">
    <source>
        <dbReference type="Proteomes" id="UP001621964"/>
    </source>
</evidence>
<feature type="region of interest" description="Disordered" evidence="1">
    <location>
        <begin position="496"/>
        <end position="524"/>
    </location>
</feature>
<name>A0ABW8Q5B5_9NEIS</name>
<gene>
    <name evidence="2" type="ORF">ACI43T_09745</name>
</gene>
<comment type="caution">
    <text evidence="2">The sequence shown here is derived from an EMBL/GenBank/DDBJ whole genome shotgun (WGS) entry which is preliminary data.</text>
</comment>
<dbReference type="EMBL" id="JBJGEB010000010">
    <property type="protein sequence ID" value="MFK7642765.1"/>
    <property type="molecule type" value="Genomic_DNA"/>
</dbReference>
<feature type="compositionally biased region" description="Basic and acidic residues" evidence="1">
    <location>
        <begin position="498"/>
        <end position="515"/>
    </location>
</feature>
<proteinExistence type="predicted"/>
<organism evidence="2 3">
    <name type="scientific">Neisseria oralis</name>
    <dbReference type="NCBI Taxonomy" id="1107316"/>
    <lineage>
        <taxon>Bacteria</taxon>
        <taxon>Pseudomonadati</taxon>
        <taxon>Pseudomonadota</taxon>
        <taxon>Betaproteobacteria</taxon>
        <taxon>Neisseriales</taxon>
        <taxon>Neisseriaceae</taxon>
        <taxon>Neisseria</taxon>
    </lineage>
</organism>
<dbReference type="Proteomes" id="UP001621964">
    <property type="component" value="Unassembled WGS sequence"/>
</dbReference>
<evidence type="ECO:0000256" key="1">
    <source>
        <dbReference type="SAM" id="MobiDB-lite"/>
    </source>
</evidence>
<dbReference type="RefSeq" id="WP_405386761.1">
    <property type="nucleotide sequence ID" value="NZ_JBJGEB010000010.1"/>
</dbReference>
<reference evidence="2 3" key="1">
    <citation type="submission" date="2024-11" db="EMBL/GenBank/DDBJ databases">
        <authorList>
            <person name="Mikucki A.G."/>
            <person name="Kahler C.M."/>
        </authorList>
    </citation>
    <scope>NUCLEOTIDE SEQUENCE [LARGE SCALE GENOMIC DNA]</scope>
    <source>
        <strain evidence="2 3">EXNM717</strain>
    </source>
</reference>
<evidence type="ECO:0000313" key="2">
    <source>
        <dbReference type="EMBL" id="MFK7642765.1"/>
    </source>
</evidence>
<protein>
    <submittedName>
        <fullName evidence="2">Uncharacterized protein</fullName>
    </submittedName>
</protein>
<sequence>MNTINPKLQRMIDEFASAYLSHIGNPAVLKHNLEAAIKDSPELTLKLNRAAEQGYIQKFGILDTKENPNAAAGYVSGEGNTPPTMLIRPEILVEKEDKISLMFQLAHETQHSFYHHEQGGLQTEQQVRRGIAQLAASTLSVKDYTPPLRRQLDSDRNDEALAMLAGWNAVASHVRQNNPKAGFSEISKAMGEQEGYAAYFGKPARDEKSVIPDKNLEFNPDMSLSLNSDKNREVLAQSYFDRNPQIDYRNNNARTYIGFIVQQHYNHDASSKLVIDMKGLGLEEQIIESGKGLDLGRFNHAPYYEPSNLNKPLYFDEIGTQTKQNMRQMHISEDAQPSRAAALIAKYQAATAALDAGDSSAAKSIMGENPVIQKIMERFDAELERRQSLREFENSRYTLENMPERARDLHAQITDKLTAYVKENNLPYTKEGLQNSITALTAEAFDQKMTQVDHIGIHNDKLAVHQDGRFIHDFAEVDAFQSRLTPERDSFQNIVQAEQKHEQEAQQRETERQMEQSRGMGMSR</sequence>
<accession>A0ABW8Q5B5</accession>
<keyword evidence="3" id="KW-1185">Reference proteome</keyword>